<organism evidence="2 3">
    <name type="scientific">Pannus brasiliensis CCIBt3594</name>
    <dbReference type="NCBI Taxonomy" id="1427578"/>
    <lineage>
        <taxon>Bacteria</taxon>
        <taxon>Bacillati</taxon>
        <taxon>Cyanobacteriota</taxon>
        <taxon>Cyanophyceae</taxon>
        <taxon>Oscillatoriophycideae</taxon>
        <taxon>Chroococcales</taxon>
        <taxon>Microcystaceae</taxon>
        <taxon>Pannus</taxon>
    </lineage>
</organism>
<reference evidence="2 3" key="1">
    <citation type="submission" date="2024-01" db="EMBL/GenBank/DDBJ databases">
        <title>Genomic insights into the taxonomy and metabolism of the cyanobacterium Pannus brasiliensis CCIBt3594.</title>
        <authorList>
            <person name="Machado M."/>
            <person name="Botero N.B."/>
            <person name="Andreote A.P.D."/>
            <person name="Feitosa A.M.T."/>
            <person name="Popin R."/>
            <person name="Sivonen K."/>
            <person name="Fiore M.F."/>
        </authorList>
    </citation>
    <scope>NUCLEOTIDE SEQUENCE [LARGE SCALE GENOMIC DNA]</scope>
    <source>
        <strain evidence="2 3">CCIBt3594</strain>
    </source>
</reference>
<evidence type="ECO:0000313" key="2">
    <source>
        <dbReference type="EMBL" id="MEG3437204.1"/>
    </source>
</evidence>
<dbReference type="Gene3D" id="1.25.10.10">
    <property type="entry name" value="Leucine-rich Repeat Variant"/>
    <property type="match status" value="1"/>
</dbReference>
<dbReference type="Proteomes" id="UP001328733">
    <property type="component" value="Unassembled WGS sequence"/>
</dbReference>
<proteinExistence type="predicted"/>
<feature type="transmembrane region" description="Helical" evidence="1">
    <location>
        <begin position="127"/>
        <end position="152"/>
    </location>
</feature>
<name>A0AAW9QWS6_9CHRO</name>
<dbReference type="AlphaFoldDB" id="A0AAW9QWS6"/>
<keyword evidence="1" id="KW-0472">Membrane</keyword>
<comment type="caution">
    <text evidence="2">The sequence shown here is derived from an EMBL/GenBank/DDBJ whole genome shotgun (WGS) entry which is preliminary data.</text>
</comment>
<keyword evidence="1" id="KW-1133">Transmembrane helix</keyword>
<sequence length="246" mass="27239">MSSVHPRRQPLPGLSLPELSPALVREILSWLATKKTRQLLARSSACTGVILLWTWNWRLVLATGAGVGLMLGVYHLQEKDWRALSRSVRGLLSGTRLKLAIAVGSGSFGALGTYLAATIWTHAENRWLAIGSIAQGLGTLGTLILLGGHFLAGNERQEEEKIERWLKNLTAPDPLDRLIAIRSLSALDLSSARREQILEFFRYLLARESDPEVRSALLDNFQQAEQVVAPRPLQMPLQIPSIVKRV</sequence>
<keyword evidence="1" id="KW-0812">Transmembrane</keyword>
<keyword evidence="3" id="KW-1185">Reference proteome</keyword>
<accession>A0AAW9QWS6</accession>
<feature type="transmembrane region" description="Helical" evidence="1">
    <location>
        <begin position="57"/>
        <end position="76"/>
    </location>
</feature>
<gene>
    <name evidence="2" type="ORF">V0288_08740</name>
</gene>
<dbReference type="InterPro" id="IPR011989">
    <property type="entry name" value="ARM-like"/>
</dbReference>
<evidence type="ECO:0000256" key="1">
    <source>
        <dbReference type="SAM" id="Phobius"/>
    </source>
</evidence>
<feature type="transmembrane region" description="Helical" evidence="1">
    <location>
        <begin position="97"/>
        <end position="121"/>
    </location>
</feature>
<dbReference type="EMBL" id="JBAFSM010000013">
    <property type="protein sequence ID" value="MEG3437204.1"/>
    <property type="molecule type" value="Genomic_DNA"/>
</dbReference>
<evidence type="ECO:0000313" key="3">
    <source>
        <dbReference type="Proteomes" id="UP001328733"/>
    </source>
</evidence>
<protein>
    <submittedName>
        <fullName evidence="2">Uncharacterized protein</fullName>
    </submittedName>
</protein>
<dbReference type="RefSeq" id="WP_332864688.1">
    <property type="nucleotide sequence ID" value="NZ_JBAFSM010000013.1"/>
</dbReference>